<evidence type="ECO:0000256" key="5">
    <source>
        <dbReference type="ARBA" id="ARBA00043884"/>
    </source>
</evidence>
<feature type="binding site" evidence="7">
    <location>
        <position position="227"/>
    </location>
    <ligand>
        <name>L-aspartate</name>
        <dbReference type="ChEBI" id="CHEBI:29991"/>
    </ligand>
</feature>
<accession>A0A1T4N613</accession>
<dbReference type="AlphaFoldDB" id="A0A1T4N613"/>
<evidence type="ECO:0000256" key="4">
    <source>
        <dbReference type="ARBA" id="ARBA00022975"/>
    </source>
</evidence>
<dbReference type="PROSITE" id="PS00097">
    <property type="entry name" value="CARBAMOYLTRANSFERASE"/>
    <property type="match status" value="1"/>
</dbReference>
<evidence type="ECO:0000256" key="6">
    <source>
        <dbReference type="ARBA" id="ARBA00048859"/>
    </source>
</evidence>
<comment type="pathway">
    <text evidence="1 7">Pyrimidine metabolism; UMP biosynthesis via de novo pathway; (S)-dihydroorotate from bicarbonate: step 2/3.</text>
</comment>
<dbReference type="InterPro" id="IPR006132">
    <property type="entry name" value="Asp/Orn_carbamoyltranf_P-bd"/>
</dbReference>
<dbReference type="EMBL" id="FUXC01000005">
    <property type="protein sequence ID" value="SJZ74546.1"/>
    <property type="molecule type" value="Genomic_DNA"/>
</dbReference>
<dbReference type="Proteomes" id="UP000190395">
    <property type="component" value="Unassembled WGS sequence"/>
</dbReference>
<proteinExistence type="inferred from homology"/>
<dbReference type="SUPFAM" id="SSF53671">
    <property type="entry name" value="Aspartate/ornithine carbamoyltransferase"/>
    <property type="match status" value="1"/>
</dbReference>
<feature type="domain" description="Aspartate/ornithine carbamoyltransferase Asp/Orn-binding" evidence="8">
    <location>
        <begin position="152"/>
        <end position="300"/>
    </location>
</feature>
<feature type="binding site" evidence="7">
    <location>
        <position position="55"/>
    </location>
    <ligand>
        <name>carbamoyl phosphate</name>
        <dbReference type="ChEBI" id="CHEBI:58228"/>
    </ligand>
</feature>
<dbReference type="GO" id="GO:0006207">
    <property type="term" value="P:'de novo' pyrimidine nucleobase biosynthetic process"/>
    <property type="evidence" value="ECO:0007669"/>
    <property type="project" value="InterPro"/>
</dbReference>
<comment type="catalytic activity">
    <reaction evidence="6 7">
        <text>carbamoyl phosphate + L-aspartate = N-carbamoyl-L-aspartate + phosphate + H(+)</text>
        <dbReference type="Rhea" id="RHEA:20013"/>
        <dbReference type="ChEBI" id="CHEBI:15378"/>
        <dbReference type="ChEBI" id="CHEBI:29991"/>
        <dbReference type="ChEBI" id="CHEBI:32814"/>
        <dbReference type="ChEBI" id="CHEBI:43474"/>
        <dbReference type="ChEBI" id="CHEBI:58228"/>
        <dbReference type="EC" id="2.1.3.2"/>
    </reaction>
</comment>
<feature type="binding site" evidence="7">
    <location>
        <position position="83"/>
    </location>
    <ligand>
        <name>L-aspartate</name>
        <dbReference type="ChEBI" id="CHEBI:29991"/>
    </ligand>
</feature>
<dbReference type="Gene3D" id="3.40.50.1370">
    <property type="entry name" value="Aspartate/ornithine carbamoyltransferase"/>
    <property type="match status" value="2"/>
</dbReference>
<comment type="function">
    <text evidence="5 7">Catalyzes the condensation of carbamoyl phosphate and aspartate to form carbamoyl aspartate and inorganic phosphate, the committed step in the de novo pyrimidine nucleotide biosynthesis pathway.</text>
</comment>
<evidence type="ECO:0000259" key="9">
    <source>
        <dbReference type="Pfam" id="PF02729"/>
    </source>
</evidence>
<evidence type="ECO:0000256" key="3">
    <source>
        <dbReference type="ARBA" id="ARBA00022679"/>
    </source>
</evidence>
<feature type="binding site" evidence="7">
    <location>
        <position position="165"/>
    </location>
    <ligand>
        <name>L-aspartate</name>
        <dbReference type="ChEBI" id="CHEBI:29991"/>
    </ligand>
</feature>
<dbReference type="UniPathway" id="UPA00070">
    <property type="reaction ID" value="UER00116"/>
</dbReference>
<dbReference type="PANTHER" id="PTHR45753">
    <property type="entry name" value="ORNITHINE CARBAMOYLTRANSFERASE, MITOCHONDRIAL"/>
    <property type="match status" value="1"/>
</dbReference>
<feature type="binding site" evidence="7">
    <location>
        <position position="267"/>
    </location>
    <ligand>
        <name>carbamoyl phosphate</name>
        <dbReference type="ChEBI" id="CHEBI:58228"/>
    </ligand>
</feature>
<evidence type="ECO:0000313" key="10">
    <source>
        <dbReference type="EMBL" id="SJZ74546.1"/>
    </source>
</evidence>
<sequence>MLKGLSLIQPNDLTVSEIDEICTLAEQIIVDPSSFQDVCRGKILATLFFEPSTRTRLSFEAAMLHLGGTVEGFSDASNSSTSKGETLADTIRVVSSYVDVIAMRSPKEGAALLASKFSECPIINAGDGGHYHPTQTLTDLVTIRALKGGFEGHTIGFCGDLKFGRTVHSLTEAMCRYKNVKFVFISPEELKIPDWVSNFLDEANIPYSTASRLEDVIGDLDILYMTRVQKERFFNEQDYLRLKDSYILDKAKMELARKDMIVLHPLPRVNEISPEVDSDPRAAYFKQVKYGMYARMALIAKILGVL</sequence>
<protein>
    <recommendedName>
        <fullName evidence="7">Aspartate carbamoyltransferase</fullName>
        <ecNumber evidence="7">2.1.3.2</ecNumber>
    </recommendedName>
    <alternativeName>
        <fullName evidence="7">Aspartate transcarbamylase</fullName>
        <shortName evidence="7">ATCase</shortName>
    </alternativeName>
</protein>
<dbReference type="OrthoDB" id="9802587at2"/>
<evidence type="ECO:0000256" key="2">
    <source>
        <dbReference type="ARBA" id="ARBA00008896"/>
    </source>
</evidence>
<evidence type="ECO:0000256" key="1">
    <source>
        <dbReference type="ARBA" id="ARBA00004852"/>
    </source>
</evidence>
<evidence type="ECO:0000259" key="8">
    <source>
        <dbReference type="Pfam" id="PF00185"/>
    </source>
</evidence>
<feature type="binding site" evidence="7">
    <location>
        <position position="266"/>
    </location>
    <ligand>
        <name>carbamoyl phosphate</name>
        <dbReference type="ChEBI" id="CHEBI:58228"/>
    </ligand>
</feature>
<keyword evidence="11" id="KW-1185">Reference proteome</keyword>
<keyword evidence="3 7" id="KW-0808">Transferase</keyword>
<feature type="binding site" evidence="7">
    <location>
        <position position="54"/>
    </location>
    <ligand>
        <name>carbamoyl phosphate</name>
        <dbReference type="ChEBI" id="CHEBI:58228"/>
    </ligand>
</feature>
<comment type="similarity">
    <text evidence="2 7">Belongs to the aspartate/ornithine carbamoyltransferase superfamily. ATCase family.</text>
</comment>
<comment type="subunit">
    <text evidence="7">Heterododecamer (2C3:3R2) of six catalytic PyrB chains organized as two trimers (C3), and six regulatory PyrI chains organized as three dimers (R2).</text>
</comment>
<reference evidence="10 11" key="1">
    <citation type="submission" date="2017-02" db="EMBL/GenBank/DDBJ databases">
        <authorList>
            <person name="Peterson S.W."/>
        </authorList>
    </citation>
    <scope>NUCLEOTIDE SEQUENCE [LARGE SCALE GENOMIC DNA]</scope>
    <source>
        <strain evidence="10 11">ATCC BAA-909</strain>
    </source>
</reference>
<dbReference type="FunFam" id="3.40.50.1370:FF:000002">
    <property type="entry name" value="Aspartate carbamoyltransferase 2"/>
    <property type="match status" value="1"/>
</dbReference>
<dbReference type="GO" id="GO:0044205">
    <property type="term" value="P:'de novo' UMP biosynthetic process"/>
    <property type="evidence" value="ECO:0007669"/>
    <property type="project" value="UniProtKB-UniRule"/>
</dbReference>
<dbReference type="GO" id="GO:0006520">
    <property type="term" value="P:amino acid metabolic process"/>
    <property type="evidence" value="ECO:0007669"/>
    <property type="project" value="InterPro"/>
</dbReference>
<dbReference type="GO" id="GO:0016597">
    <property type="term" value="F:amino acid binding"/>
    <property type="evidence" value="ECO:0007669"/>
    <property type="project" value="InterPro"/>
</dbReference>
<dbReference type="Pfam" id="PF00185">
    <property type="entry name" value="OTCace"/>
    <property type="match status" value="1"/>
</dbReference>
<dbReference type="PANTHER" id="PTHR45753:SF6">
    <property type="entry name" value="ASPARTATE CARBAMOYLTRANSFERASE"/>
    <property type="match status" value="1"/>
</dbReference>
<dbReference type="GO" id="GO:0004070">
    <property type="term" value="F:aspartate carbamoyltransferase activity"/>
    <property type="evidence" value="ECO:0007669"/>
    <property type="project" value="UniProtKB-UniRule"/>
</dbReference>
<dbReference type="NCBIfam" id="NF002032">
    <property type="entry name" value="PRK00856.1"/>
    <property type="match status" value="1"/>
</dbReference>
<dbReference type="GeneID" id="303367367"/>
<dbReference type="EC" id="2.1.3.2" evidence="7"/>
<dbReference type="InterPro" id="IPR006131">
    <property type="entry name" value="Asp_carbamoyltransf_Asp/Orn-bd"/>
</dbReference>
<dbReference type="NCBIfam" id="TIGR00670">
    <property type="entry name" value="asp_carb_tr"/>
    <property type="match status" value="1"/>
</dbReference>
<feature type="binding site" evidence="7">
    <location>
        <position position="104"/>
    </location>
    <ligand>
        <name>carbamoyl phosphate</name>
        <dbReference type="ChEBI" id="CHEBI:58228"/>
    </ligand>
</feature>
<dbReference type="InterPro" id="IPR002082">
    <property type="entry name" value="Asp_carbamoyltransf"/>
</dbReference>
<evidence type="ECO:0000313" key="11">
    <source>
        <dbReference type="Proteomes" id="UP000190395"/>
    </source>
</evidence>
<keyword evidence="4 7" id="KW-0665">Pyrimidine biosynthesis</keyword>
<dbReference type="RefSeq" id="WP_078930872.1">
    <property type="nucleotide sequence ID" value="NZ_CAMCOW010000072.1"/>
</dbReference>
<dbReference type="InterPro" id="IPR006130">
    <property type="entry name" value="Asp/Orn_carbamoylTrfase"/>
</dbReference>
<gene>
    <name evidence="7" type="primary">pyrB</name>
    <name evidence="10" type="ORF">SAMN02745152_01121</name>
</gene>
<dbReference type="PRINTS" id="PR00101">
    <property type="entry name" value="ATCASE"/>
</dbReference>
<feature type="binding site" evidence="7">
    <location>
        <position position="132"/>
    </location>
    <ligand>
        <name>carbamoyl phosphate</name>
        <dbReference type="ChEBI" id="CHEBI:58228"/>
    </ligand>
</feature>
<dbReference type="InterPro" id="IPR036901">
    <property type="entry name" value="Asp/Orn_carbamoylTrfase_sf"/>
</dbReference>
<dbReference type="STRING" id="225004.SAMN02745152_01121"/>
<dbReference type="Pfam" id="PF02729">
    <property type="entry name" value="OTCace_N"/>
    <property type="match status" value="1"/>
</dbReference>
<dbReference type="HAMAP" id="MF_00001">
    <property type="entry name" value="Asp_carb_tr"/>
    <property type="match status" value="1"/>
</dbReference>
<feature type="binding site" evidence="7">
    <location>
        <position position="135"/>
    </location>
    <ligand>
        <name>carbamoyl phosphate</name>
        <dbReference type="ChEBI" id="CHEBI:58228"/>
    </ligand>
</feature>
<dbReference type="PRINTS" id="PR00100">
    <property type="entry name" value="AOTCASE"/>
</dbReference>
<organism evidence="10 11">
    <name type="scientific">Treponema berlinense</name>
    <dbReference type="NCBI Taxonomy" id="225004"/>
    <lineage>
        <taxon>Bacteria</taxon>
        <taxon>Pseudomonadati</taxon>
        <taxon>Spirochaetota</taxon>
        <taxon>Spirochaetia</taxon>
        <taxon>Spirochaetales</taxon>
        <taxon>Treponemataceae</taxon>
        <taxon>Treponema</taxon>
    </lineage>
</organism>
<evidence type="ECO:0000256" key="7">
    <source>
        <dbReference type="HAMAP-Rule" id="MF_00001"/>
    </source>
</evidence>
<name>A0A1T4N613_9SPIR</name>
<feature type="domain" description="Aspartate/ornithine carbamoyltransferase carbamoyl-P binding" evidence="9">
    <location>
        <begin position="7"/>
        <end position="144"/>
    </location>
</feature>